<dbReference type="Gene3D" id="2.60.120.1440">
    <property type="match status" value="1"/>
</dbReference>
<keyword evidence="1" id="KW-1133">Transmembrane helix</keyword>
<dbReference type="EMBL" id="BLTE01000015">
    <property type="protein sequence ID" value="GFK95209.1"/>
    <property type="molecule type" value="Genomic_DNA"/>
</dbReference>
<feature type="transmembrane region" description="Helical" evidence="1">
    <location>
        <begin position="37"/>
        <end position="57"/>
    </location>
</feature>
<dbReference type="Pfam" id="PF04773">
    <property type="entry name" value="FecR"/>
    <property type="match status" value="1"/>
</dbReference>
<protein>
    <recommendedName>
        <fullName evidence="2">FecR protein domain-containing protein</fullName>
    </recommendedName>
</protein>
<evidence type="ECO:0000259" key="2">
    <source>
        <dbReference type="Pfam" id="PF04773"/>
    </source>
</evidence>
<feature type="domain" description="FecR protein" evidence="2">
    <location>
        <begin position="100"/>
        <end position="179"/>
    </location>
</feature>
<gene>
    <name evidence="3" type="ORF">NNJEOMEG_03067</name>
</gene>
<comment type="caution">
    <text evidence="3">The sequence shown here is derived from an EMBL/GenBank/DDBJ whole genome shotgun (WGS) entry which is preliminary data.</text>
</comment>
<evidence type="ECO:0000313" key="4">
    <source>
        <dbReference type="Proteomes" id="UP000494245"/>
    </source>
</evidence>
<dbReference type="InterPro" id="IPR006860">
    <property type="entry name" value="FecR"/>
</dbReference>
<dbReference type="RefSeq" id="WP_173086028.1">
    <property type="nucleotide sequence ID" value="NZ_BLTE01000015.1"/>
</dbReference>
<keyword evidence="1" id="KW-0472">Membrane</keyword>
<dbReference type="Proteomes" id="UP000494245">
    <property type="component" value="Unassembled WGS sequence"/>
</dbReference>
<evidence type="ECO:0000256" key="1">
    <source>
        <dbReference type="SAM" id="Phobius"/>
    </source>
</evidence>
<name>A0A6V8LYX6_9BACT</name>
<organism evidence="3 4">
    <name type="scientific">Fundidesulfovibrio magnetotacticus</name>
    <dbReference type="NCBI Taxonomy" id="2730080"/>
    <lineage>
        <taxon>Bacteria</taxon>
        <taxon>Pseudomonadati</taxon>
        <taxon>Thermodesulfobacteriota</taxon>
        <taxon>Desulfovibrionia</taxon>
        <taxon>Desulfovibrionales</taxon>
        <taxon>Desulfovibrionaceae</taxon>
        <taxon>Fundidesulfovibrio</taxon>
    </lineage>
</organism>
<proteinExistence type="predicted"/>
<keyword evidence="1" id="KW-0812">Transmembrane</keyword>
<sequence>MNATRASLLPACAPAPKAVRTSVGPGRSPAAHAPAHRTALLAALFLALAAALLVAAAPARADRSGDPVGTITRVQGPVFLEETGGRRLLAAGEPLHEGDALVTGSRARAELTFLDASVVTLSEDTALTVRSFDIPKGQARFEMLRGAFRAVTGSITRPEGADFRVLTPLAAIGIRGTDFWGGFFTPEELGVFLASGKSVAISNTHGTRVITRPGEGVTVTLADPWPTRPVKWREAKVRRAVRLVTFEEDSPK</sequence>
<dbReference type="AlphaFoldDB" id="A0A6V8LYX6"/>
<accession>A0A6V8LYX6</accession>
<keyword evidence="4" id="KW-1185">Reference proteome</keyword>
<reference evidence="3 4" key="1">
    <citation type="submission" date="2020-04" db="EMBL/GenBank/DDBJ databases">
        <authorList>
            <consortium name="Desulfovibrio sp. FSS-1 genome sequencing consortium"/>
            <person name="Shimoshige H."/>
            <person name="Kobayashi H."/>
            <person name="Maekawa T."/>
        </authorList>
    </citation>
    <scope>NUCLEOTIDE SEQUENCE [LARGE SCALE GENOMIC DNA]</scope>
    <source>
        <strain evidence="3 4">SIID29052-01</strain>
    </source>
</reference>
<reference evidence="3 4" key="2">
    <citation type="submission" date="2020-05" db="EMBL/GenBank/DDBJ databases">
        <title>Draft genome sequence of Desulfovibrio sp. strainFSS-1.</title>
        <authorList>
            <person name="Shimoshige H."/>
            <person name="Kobayashi H."/>
            <person name="Maekawa T."/>
        </authorList>
    </citation>
    <scope>NUCLEOTIDE SEQUENCE [LARGE SCALE GENOMIC DNA]</scope>
    <source>
        <strain evidence="3 4">SIID29052-01</strain>
    </source>
</reference>
<dbReference type="PANTHER" id="PTHR38731">
    <property type="entry name" value="LIPL45-RELATED LIPOPROTEIN-RELATED"/>
    <property type="match status" value="1"/>
</dbReference>
<evidence type="ECO:0000313" key="3">
    <source>
        <dbReference type="EMBL" id="GFK95209.1"/>
    </source>
</evidence>